<accession>A0AAV5MBH1</accession>
<feature type="transmembrane region" description="Helical" evidence="1">
    <location>
        <begin position="12"/>
        <end position="34"/>
    </location>
</feature>
<organism evidence="2 3">
    <name type="scientific">Rubroshorea leprosula</name>
    <dbReference type="NCBI Taxonomy" id="152421"/>
    <lineage>
        <taxon>Eukaryota</taxon>
        <taxon>Viridiplantae</taxon>
        <taxon>Streptophyta</taxon>
        <taxon>Embryophyta</taxon>
        <taxon>Tracheophyta</taxon>
        <taxon>Spermatophyta</taxon>
        <taxon>Magnoliopsida</taxon>
        <taxon>eudicotyledons</taxon>
        <taxon>Gunneridae</taxon>
        <taxon>Pentapetalae</taxon>
        <taxon>rosids</taxon>
        <taxon>malvids</taxon>
        <taxon>Malvales</taxon>
        <taxon>Dipterocarpaceae</taxon>
        <taxon>Rubroshorea</taxon>
    </lineage>
</organism>
<keyword evidence="3" id="KW-1185">Reference proteome</keyword>
<sequence length="36" mass="3932">MLLDFGEKSRELASVLANFGSAVTVHGYCSWIMANN</sequence>
<evidence type="ECO:0000256" key="1">
    <source>
        <dbReference type="SAM" id="Phobius"/>
    </source>
</evidence>
<proteinExistence type="predicted"/>
<dbReference type="EMBL" id="BPVZ01000222">
    <property type="protein sequence ID" value="GKV47161.1"/>
    <property type="molecule type" value="Genomic_DNA"/>
</dbReference>
<dbReference type="AlphaFoldDB" id="A0AAV5MBH1"/>
<evidence type="ECO:0000313" key="3">
    <source>
        <dbReference type="Proteomes" id="UP001054252"/>
    </source>
</evidence>
<keyword evidence="1" id="KW-0472">Membrane</keyword>
<comment type="caution">
    <text evidence="2">The sequence shown here is derived from an EMBL/GenBank/DDBJ whole genome shotgun (WGS) entry which is preliminary data.</text>
</comment>
<gene>
    <name evidence="2" type="ORF">SLEP1_g54081</name>
</gene>
<protein>
    <submittedName>
        <fullName evidence="2">Uncharacterized protein</fullName>
    </submittedName>
</protein>
<evidence type="ECO:0000313" key="2">
    <source>
        <dbReference type="EMBL" id="GKV47161.1"/>
    </source>
</evidence>
<dbReference type="Proteomes" id="UP001054252">
    <property type="component" value="Unassembled WGS sequence"/>
</dbReference>
<keyword evidence="1" id="KW-1133">Transmembrane helix</keyword>
<name>A0AAV5MBH1_9ROSI</name>
<reference evidence="2 3" key="1">
    <citation type="journal article" date="2021" name="Commun. Biol.">
        <title>The genome of Shorea leprosula (Dipterocarpaceae) highlights the ecological relevance of drought in aseasonal tropical rainforests.</title>
        <authorList>
            <person name="Ng K.K.S."/>
            <person name="Kobayashi M.J."/>
            <person name="Fawcett J.A."/>
            <person name="Hatakeyama M."/>
            <person name="Paape T."/>
            <person name="Ng C.H."/>
            <person name="Ang C.C."/>
            <person name="Tnah L.H."/>
            <person name="Lee C.T."/>
            <person name="Nishiyama T."/>
            <person name="Sese J."/>
            <person name="O'Brien M.J."/>
            <person name="Copetti D."/>
            <person name="Mohd Noor M.I."/>
            <person name="Ong R.C."/>
            <person name="Putra M."/>
            <person name="Sireger I.Z."/>
            <person name="Indrioko S."/>
            <person name="Kosugi Y."/>
            <person name="Izuno A."/>
            <person name="Isagi Y."/>
            <person name="Lee S.L."/>
            <person name="Shimizu K.K."/>
        </authorList>
    </citation>
    <scope>NUCLEOTIDE SEQUENCE [LARGE SCALE GENOMIC DNA]</scope>
    <source>
        <strain evidence="2">214</strain>
    </source>
</reference>
<keyword evidence="1" id="KW-0812">Transmembrane</keyword>